<protein>
    <submittedName>
        <fullName evidence="2">Uncharacterized protein</fullName>
    </submittedName>
</protein>
<comment type="caution">
    <text evidence="2">The sequence shown here is derived from an EMBL/GenBank/DDBJ whole genome shotgun (WGS) entry which is preliminary data.</text>
</comment>
<keyword evidence="1" id="KW-1133">Transmembrane helix</keyword>
<accession>A0A210QKP9</accession>
<dbReference type="Proteomes" id="UP000242188">
    <property type="component" value="Unassembled WGS sequence"/>
</dbReference>
<evidence type="ECO:0000313" key="3">
    <source>
        <dbReference type="Proteomes" id="UP000242188"/>
    </source>
</evidence>
<name>A0A210QKP9_MIZYE</name>
<sequence length="197" mass="21837">MFDYVLWTMVVVMALLLVVTMTMIACVKVKRSRTRGEFSFHHLRKNDSGEVRPRLINARDIHADLRRIYYLSPTIELGSQTSTSPLSFRTFHHDARETGSGVDSIHTGPSDGYRRYSLQDDGCLSLYVSSDGNSSSQHYDIPPPPRNQTTSCATDIHTVLRYAVPIHDDTDSASSSQTHYGDVSQTIVGAAVGNSEA</sequence>
<evidence type="ECO:0000313" key="2">
    <source>
        <dbReference type="EMBL" id="OWF49276.1"/>
    </source>
</evidence>
<keyword evidence="3" id="KW-1185">Reference proteome</keyword>
<gene>
    <name evidence="2" type="ORF">KP79_PYT16950</name>
</gene>
<dbReference type="AlphaFoldDB" id="A0A210QKP9"/>
<keyword evidence="1" id="KW-0812">Transmembrane</keyword>
<reference evidence="2 3" key="1">
    <citation type="journal article" date="2017" name="Nat. Ecol. Evol.">
        <title>Scallop genome provides insights into evolution of bilaterian karyotype and development.</title>
        <authorList>
            <person name="Wang S."/>
            <person name="Zhang J."/>
            <person name="Jiao W."/>
            <person name="Li J."/>
            <person name="Xun X."/>
            <person name="Sun Y."/>
            <person name="Guo X."/>
            <person name="Huan P."/>
            <person name="Dong B."/>
            <person name="Zhang L."/>
            <person name="Hu X."/>
            <person name="Sun X."/>
            <person name="Wang J."/>
            <person name="Zhao C."/>
            <person name="Wang Y."/>
            <person name="Wang D."/>
            <person name="Huang X."/>
            <person name="Wang R."/>
            <person name="Lv J."/>
            <person name="Li Y."/>
            <person name="Zhang Z."/>
            <person name="Liu B."/>
            <person name="Lu W."/>
            <person name="Hui Y."/>
            <person name="Liang J."/>
            <person name="Zhou Z."/>
            <person name="Hou R."/>
            <person name="Li X."/>
            <person name="Liu Y."/>
            <person name="Li H."/>
            <person name="Ning X."/>
            <person name="Lin Y."/>
            <person name="Zhao L."/>
            <person name="Xing Q."/>
            <person name="Dou J."/>
            <person name="Li Y."/>
            <person name="Mao J."/>
            <person name="Guo H."/>
            <person name="Dou H."/>
            <person name="Li T."/>
            <person name="Mu C."/>
            <person name="Jiang W."/>
            <person name="Fu Q."/>
            <person name="Fu X."/>
            <person name="Miao Y."/>
            <person name="Liu J."/>
            <person name="Yu Q."/>
            <person name="Li R."/>
            <person name="Liao H."/>
            <person name="Li X."/>
            <person name="Kong Y."/>
            <person name="Jiang Z."/>
            <person name="Chourrout D."/>
            <person name="Li R."/>
            <person name="Bao Z."/>
        </authorList>
    </citation>
    <scope>NUCLEOTIDE SEQUENCE [LARGE SCALE GENOMIC DNA]</scope>
    <source>
        <strain evidence="2 3">PY_sf001</strain>
    </source>
</reference>
<keyword evidence="1" id="KW-0472">Membrane</keyword>
<organism evidence="2 3">
    <name type="scientific">Mizuhopecten yessoensis</name>
    <name type="common">Japanese scallop</name>
    <name type="synonym">Patinopecten yessoensis</name>
    <dbReference type="NCBI Taxonomy" id="6573"/>
    <lineage>
        <taxon>Eukaryota</taxon>
        <taxon>Metazoa</taxon>
        <taxon>Spiralia</taxon>
        <taxon>Lophotrochozoa</taxon>
        <taxon>Mollusca</taxon>
        <taxon>Bivalvia</taxon>
        <taxon>Autobranchia</taxon>
        <taxon>Pteriomorphia</taxon>
        <taxon>Pectinida</taxon>
        <taxon>Pectinoidea</taxon>
        <taxon>Pectinidae</taxon>
        <taxon>Mizuhopecten</taxon>
    </lineage>
</organism>
<feature type="transmembrane region" description="Helical" evidence="1">
    <location>
        <begin position="6"/>
        <end position="27"/>
    </location>
</feature>
<dbReference type="EMBL" id="NEDP02003185">
    <property type="protein sequence ID" value="OWF49276.1"/>
    <property type="molecule type" value="Genomic_DNA"/>
</dbReference>
<proteinExistence type="predicted"/>
<evidence type="ECO:0000256" key="1">
    <source>
        <dbReference type="SAM" id="Phobius"/>
    </source>
</evidence>